<comment type="caution">
    <text evidence="2">The sequence shown here is derived from an EMBL/GenBank/DDBJ whole genome shotgun (WGS) entry which is preliminary data.</text>
</comment>
<dbReference type="InterPro" id="IPR007475">
    <property type="entry name" value="UbiK"/>
</dbReference>
<reference evidence="2 3" key="1">
    <citation type="submission" date="2024-04" db="EMBL/GenBank/DDBJ databases">
        <title>A novel species isolated from cricket.</title>
        <authorList>
            <person name="Wang H.-C."/>
        </authorList>
    </citation>
    <scope>NUCLEOTIDE SEQUENCE [LARGE SCALE GENOMIC DNA]</scope>
    <source>
        <strain evidence="2 3">WL0021</strain>
    </source>
</reference>
<keyword evidence="3" id="KW-1185">Reference proteome</keyword>
<feature type="coiled-coil region" evidence="1">
    <location>
        <begin position="53"/>
        <end position="80"/>
    </location>
</feature>
<dbReference type="Proteomes" id="UP001418637">
    <property type="component" value="Unassembled WGS sequence"/>
</dbReference>
<evidence type="ECO:0000256" key="1">
    <source>
        <dbReference type="SAM" id="Coils"/>
    </source>
</evidence>
<name>A0ABV0BJS7_9HYPH</name>
<dbReference type="EMBL" id="JBBYXI010000003">
    <property type="protein sequence ID" value="MEN3931249.1"/>
    <property type="molecule type" value="Genomic_DNA"/>
</dbReference>
<dbReference type="RefSeq" id="WP_346337287.1">
    <property type="nucleotide sequence ID" value="NZ_JBBYXI010000003.1"/>
</dbReference>
<sequence length="92" mass="10379">MDPNKNRIFDEFAKLTTDAIGAAQGLKREAETIVKNQAEKMMRNMDFASNEEVSVLREMISNLKQENAALLKRVEKLEAKQSKPAPKTKATK</sequence>
<keyword evidence="1" id="KW-0175">Coiled coil</keyword>
<protein>
    <submittedName>
        <fullName evidence="2">Accessory factor UbiK family protein</fullName>
    </submittedName>
</protein>
<accession>A0ABV0BJS7</accession>
<evidence type="ECO:0000313" key="3">
    <source>
        <dbReference type="Proteomes" id="UP001418637"/>
    </source>
</evidence>
<proteinExistence type="predicted"/>
<gene>
    <name evidence="2" type="ORF">WJT86_09285</name>
</gene>
<evidence type="ECO:0000313" key="2">
    <source>
        <dbReference type="EMBL" id="MEN3931249.1"/>
    </source>
</evidence>
<dbReference type="Pfam" id="PF04380">
    <property type="entry name" value="BMFP"/>
    <property type="match status" value="1"/>
</dbReference>
<organism evidence="2 3">
    <name type="scientific">Hohaiivirga grylli</name>
    <dbReference type="NCBI Taxonomy" id="3133970"/>
    <lineage>
        <taxon>Bacteria</taxon>
        <taxon>Pseudomonadati</taxon>
        <taxon>Pseudomonadota</taxon>
        <taxon>Alphaproteobacteria</taxon>
        <taxon>Hyphomicrobiales</taxon>
        <taxon>Methylobacteriaceae</taxon>
        <taxon>Hohaiivirga</taxon>
    </lineage>
</organism>